<dbReference type="CAZy" id="GT2">
    <property type="family name" value="Glycosyltransferase Family 2"/>
</dbReference>
<feature type="domain" description="Glycosyltransferase 2-like" evidence="5">
    <location>
        <begin position="446"/>
        <end position="621"/>
    </location>
</feature>
<proteinExistence type="inferred from homology"/>
<protein>
    <submittedName>
        <fullName evidence="6">Glycosyl transferase family 2</fullName>
    </submittedName>
</protein>
<organism evidence="6 7">
    <name type="scientific">Nostoc azollae (strain 0708)</name>
    <name type="common">Anabaena azollae (strain 0708)</name>
    <dbReference type="NCBI Taxonomy" id="551115"/>
    <lineage>
        <taxon>Bacteria</taxon>
        <taxon>Bacillati</taxon>
        <taxon>Cyanobacteriota</taxon>
        <taxon>Cyanophyceae</taxon>
        <taxon>Nostocales</taxon>
        <taxon>Nostocaceae</taxon>
        <taxon>Trichormus</taxon>
    </lineage>
</organism>
<dbReference type="PANTHER" id="PTHR43179:SF12">
    <property type="entry name" value="GALACTOFURANOSYLTRANSFERASE GLFT2"/>
    <property type="match status" value="1"/>
</dbReference>
<accession>D7E0C5</accession>
<comment type="pathway">
    <text evidence="1">Cell wall biogenesis; cell wall polysaccharide biosynthesis.</text>
</comment>
<dbReference type="GO" id="GO:0016757">
    <property type="term" value="F:glycosyltransferase activity"/>
    <property type="evidence" value="ECO:0007669"/>
    <property type="project" value="UniProtKB-KW"/>
</dbReference>
<evidence type="ECO:0000256" key="4">
    <source>
        <dbReference type="ARBA" id="ARBA00022679"/>
    </source>
</evidence>
<dbReference type="PANTHER" id="PTHR43179">
    <property type="entry name" value="RHAMNOSYLTRANSFERASE WBBL"/>
    <property type="match status" value="1"/>
</dbReference>
<dbReference type="eggNOG" id="COG1216">
    <property type="taxonomic scope" value="Bacteria"/>
</dbReference>
<reference evidence="6 7" key="1">
    <citation type="journal article" date="2010" name="PLoS ONE">
        <title>Genome erosion in a nitrogen-fixing vertically transmitted endosymbiotic multicellular cyanobacterium.</title>
        <authorList>
            <person name="Ran L."/>
            <person name="Larsson J."/>
            <person name="Vigil-Stenman T."/>
            <person name="Nylander J.A."/>
            <person name="Ininbergs K."/>
            <person name="Zheng W.W."/>
            <person name="Lapidus A."/>
            <person name="Lowry S."/>
            <person name="Haselkorn R."/>
            <person name="Bergman B."/>
        </authorList>
    </citation>
    <scope>NUCLEOTIDE SEQUENCE [LARGE SCALE GENOMIC DNA]</scope>
    <source>
        <strain evidence="6 7">0708</strain>
    </source>
</reference>
<dbReference type="Gene3D" id="3.90.550.10">
    <property type="entry name" value="Spore Coat Polysaccharide Biosynthesis Protein SpsA, Chain A"/>
    <property type="match status" value="1"/>
</dbReference>
<dbReference type="Proteomes" id="UP000001511">
    <property type="component" value="Chromosome"/>
</dbReference>
<evidence type="ECO:0000256" key="2">
    <source>
        <dbReference type="ARBA" id="ARBA00006739"/>
    </source>
</evidence>
<name>D7E0C5_NOSA0</name>
<gene>
    <name evidence="6" type="ordered locus">Aazo_0518</name>
</gene>
<dbReference type="KEGG" id="naz:Aazo_0518"/>
<keyword evidence="3" id="KW-0328">Glycosyltransferase</keyword>
<comment type="similarity">
    <text evidence="2">Belongs to the glycosyltransferase 2 family.</text>
</comment>
<keyword evidence="4 6" id="KW-0808">Transferase</keyword>
<evidence type="ECO:0000313" key="7">
    <source>
        <dbReference type="Proteomes" id="UP000001511"/>
    </source>
</evidence>
<dbReference type="STRING" id="551115.Aazo_0518"/>
<evidence type="ECO:0000256" key="1">
    <source>
        <dbReference type="ARBA" id="ARBA00004776"/>
    </source>
</evidence>
<dbReference type="Pfam" id="PF00535">
    <property type="entry name" value="Glycos_transf_2"/>
    <property type="match status" value="2"/>
</dbReference>
<evidence type="ECO:0000313" key="6">
    <source>
        <dbReference type="EMBL" id="ADI63034.1"/>
    </source>
</evidence>
<dbReference type="InterPro" id="IPR001173">
    <property type="entry name" value="Glyco_trans_2-like"/>
</dbReference>
<keyword evidence="7" id="KW-1185">Reference proteome</keyword>
<dbReference type="RefSeq" id="WP_013190053.1">
    <property type="nucleotide sequence ID" value="NC_014248.1"/>
</dbReference>
<evidence type="ECO:0000256" key="3">
    <source>
        <dbReference type="ARBA" id="ARBA00022676"/>
    </source>
</evidence>
<dbReference type="EMBL" id="CP002059">
    <property type="protein sequence ID" value="ADI63034.1"/>
    <property type="molecule type" value="Genomic_DNA"/>
</dbReference>
<dbReference type="Gene3D" id="3.90.550.60">
    <property type="match status" value="1"/>
</dbReference>
<sequence>MKITKLAIIIVTWNKMNQVCLLLKDLNKLELPDINIDIYVVDNASTDGTQSYIEKYYSDQVKVLQTGSNLGGSGGFSCGLQFVSKLDYNYIWLLDDDIRLDSLALIPLINTLQNYEEVGVVGSQIRKLQKPNAIQEIGSFINNKKAHLKVNFGNQVNISTEDILQGKPYVNVDICAAASLLVRCKIVQNMGVFEDYFLHFDDVEWCLRVKQAGWVIAVNPHSIVWHDSPDFKSRPWMNYYDERNLCYCWQKHRPELLLKRVVVSFPRLVYYAATGRYFLAEISIAGFQDFINGVQGKMLRKINYTEYPLGEIIHEPAKVFVQSSIYQDEFQSQNLKKIEVDEKVTFWPLPNKFSRIWLWIIAWFWKPIDIAIVTYQHPTLDVLNLAKWVYYFTGNGYVPVVINPLVLTKAVMKTSNEMWQIYWQIRKLKLSSIPEIMPTPLSPLVSIILCTSNRPNCLEKALQSLELIHYQNFEVIVIDASSTNQTIEMVNQVSSKNNLKINFLQVEPKNISYSRNMGIKLATGSIVAFFDDDAIPPSEWIEKLLDIYAIHDEKCAAVGGTVRDLTRPGYPLQFHRGITNLFSETIAIRSADATNYNQANGLWFNGLMGTNCSFRKDILEKINGYDEFFDYFLDETDVCLRLIQAGYEVHYADVVIDHYPQPSHNRIDQKHLTCWYSLAKNTTYFAIKHGLTRGLFPIFVTRLLLLITYRCWLRIIRLKFTHHIPNSVLIKYIQQTIEGIRVGWKSGMNLHQVN</sequence>
<evidence type="ECO:0000259" key="5">
    <source>
        <dbReference type="Pfam" id="PF00535"/>
    </source>
</evidence>
<dbReference type="HOGENOM" id="CLU_369135_0_0_3"/>
<feature type="domain" description="Glycosyltransferase 2-like" evidence="5">
    <location>
        <begin position="8"/>
        <end position="139"/>
    </location>
</feature>
<dbReference type="SUPFAM" id="SSF53448">
    <property type="entry name" value="Nucleotide-diphospho-sugar transferases"/>
    <property type="match status" value="2"/>
</dbReference>
<dbReference type="InterPro" id="IPR029044">
    <property type="entry name" value="Nucleotide-diphossugar_trans"/>
</dbReference>
<dbReference type="AlphaFoldDB" id="D7E0C5"/>